<dbReference type="RefSeq" id="WP_218890405.1">
    <property type="nucleotide sequence ID" value="NZ_BAABHP010000015.1"/>
</dbReference>
<evidence type="ECO:0000313" key="10">
    <source>
        <dbReference type="EMBL" id="NYD38352.1"/>
    </source>
</evidence>
<evidence type="ECO:0000259" key="9">
    <source>
        <dbReference type="Pfam" id="PF13231"/>
    </source>
</evidence>
<keyword evidence="11" id="KW-1185">Reference proteome</keyword>
<feature type="transmembrane region" description="Helical" evidence="8">
    <location>
        <begin position="265"/>
        <end position="286"/>
    </location>
</feature>
<keyword evidence="2" id="KW-1003">Cell membrane</keyword>
<reference evidence="10 11" key="1">
    <citation type="submission" date="2020-07" db="EMBL/GenBank/DDBJ databases">
        <title>Sequencing the genomes of 1000 actinobacteria strains.</title>
        <authorList>
            <person name="Klenk H.-P."/>
        </authorList>
    </citation>
    <scope>NUCLEOTIDE SEQUENCE [LARGE SCALE GENOMIC DNA]</scope>
    <source>
        <strain evidence="10 11">DSM 45772</strain>
    </source>
</reference>
<feature type="transmembrane region" description="Helical" evidence="8">
    <location>
        <begin position="318"/>
        <end position="338"/>
    </location>
</feature>
<gene>
    <name evidence="10" type="ORF">BJ983_004454</name>
</gene>
<feature type="domain" description="Glycosyltransferase RgtA/B/C/D-like" evidence="9">
    <location>
        <begin position="68"/>
        <end position="233"/>
    </location>
</feature>
<evidence type="ECO:0000313" key="11">
    <source>
        <dbReference type="Proteomes" id="UP000535890"/>
    </source>
</evidence>
<evidence type="ECO:0000256" key="5">
    <source>
        <dbReference type="ARBA" id="ARBA00022692"/>
    </source>
</evidence>
<accession>A0A7Y9DZH5</accession>
<evidence type="ECO:0000256" key="6">
    <source>
        <dbReference type="ARBA" id="ARBA00022989"/>
    </source>
</evidence>
<keyword evidence="5 8" id="KW-0812">Transmembrane</keyword>
<feature type="transmembrane region" description="Helical" evidence="8">
    <location>
        <begin position="215"/>
        <end position="233"/>
    </location>
</feature>
<sequence length="506" mass="54212">MTTTPARGTALPPLTVRPAVAPFARRPVLLIAAAVALLLGAVSSRYGWFGDEYYFVSAGARPSLGYADQPPLLPLLAALLDRLAPGNLVVLRLPATLLTAAGTVVAALIAREFGGGRRAQVLAAAVTAISPYLLATGHLLATSTLDPVCWAVVLWLLARWMRQQRDGAADDRLLAWLGLAVAVALFGKVLIVVLLGAVLVGVVVSGPRRLLGRPWSWVGLGLAALTTIPTLVWQATHGWPQLRMGSVVAGESDLFGDRWQFLPRALYYAGVLPGAVLVVVGVWALLRYPPLRAWRALGWASVLVTAVLLAAGGRPYYLSGLYALLIAAGSVAACSLPASRRRAWWRWVVHPAVVVVAAVVTVLWVLPFGPASWRATSEFETMGQVGWSDFAAGVARQWRALPPGTVVVAYSYWYASALEHEGPRYGLPTPVYSTHRGFGYFDVPPGSADALLVGDVKWAPRFCSRLVPLPTYVGPQVTPVNDRVLLAVCTPSRPWSEAWPSLRNLA</sequence>
<feature type="transmembrane region" description="Helical" evidence="8">
    <location>
        <begin position="173"/>
        <end position="203"/>
    </location>
</feature>
<keyword evidence="6 8" id="KW-1133">Transmembrane helix</keyword>
<feature type="transmembrane region" description="Helical" evidence="8">
    <location>
        <begin position="344"/>
        <end position="366"/>
    </location>
</feature>
<evidence type="ECO:0000256" key="2">
    <source>
        <dbReference type="ARBA" id="ARBA00022475"/>
    </source>
</evidence>
<evidence type="ECO:0000256" key="1">
    <source>
        <dbReference type="ARBA" id="ARBA00004651"/>
    </source>
</evidence>
<dbReference type="InterPro" id="IPR038731">
    <property type="entry name" value="RgtA/B/C-like"/>
</dbReference>
<proteinExistence type="predicted"/>
<feature type="transmembrane region" description="Helical" evidence="8">
    <location>
        <begin position="121"/>
        <end position="139"/>
    </location>
</feature>
<comment type="subcellular location">
    <subcellularLocation>
        <location evidence="1">Cell membrane</location>
        <topology evidence="1">Multi-pass membrane protein</topology>
    </subcellularLocation>
</comment>
<dbReference type="AlphaFoldDB" id="A0A7Y9DZH5"/>
<dbReference type="GO" id="GO:0009103">
    <property type="term" value="P:lipopolysaccharide biosynthetic process"/>
    <property type="evidence" value="ECO:0007669"/>
    <property type="project" value="UniProtKB-ARBA"/>
</dbReference>
<dbReference type="InterPro" id="IPR050297">
    <property type="entry name" value="LipidA_mod_glycosyltrf_83"/>
</dbReference>
<evidence type="ECO:0000256" key="3">
    <source>
        <dbReference type="ARBA" id="ARBA00022676"/>
    </source>
</evidence>
<feature type="transmembrane region" description="Helical" evidence="8">
    <location>
        <begin position="27"/>
        <end position="48"/>
    </location>
</feature>
<dbReference type="EMBL" id="JACCBN010000001">
    <property type="protein sequence ID" value="NYD38352.1"/>
    <property type="molecule type" value="Genomic_DNA"/>
</dbReference>
<comment type="caution">
    <text evidence="10">The sequence shown here is derived from an EMBL/GenBank/DDBJ whole genome shotgun (WGS) entry which is preliminary data.</text>
</comment>
<feature type="transmembrane region" description="Helical" evidence="8">
    <location>
        <begin position="292"/>
        <end position="311"/>
    </location>
</feature>
<organism evidence="10 11">
    <name type="scientific">Actinomycetospora corticicola</name>
    <dbReference type="NCBI Taxonomy" id="663602"/>
    <lineage>
        <taxon>Bacteria</taxon>
        <taxon>Bacillati</taxon>
        <taxon>Actinomycetota</taxon>
        <taxon>Actinomycetes</taxon>
        <taxon>Pseudonocardiales</taxon>
        <taxon>Pseudonocardiaceae</taxon>
        <taxon>Actinomycetospora</taxon>
    </lineage>
</organism>
<evidence type="ECO:0000256" key="7">
    <source>
        <dbReference type="ARBA" id="ARBA00023136"/>
    </source>
</evidence>
<evidence type="ECO:0000256" key="4">
    <source>
        <dbReference type="ARBA" id="ARBA00022679"/>
    </source>
</evidence>
<keyword evidence="7 8" id="KW-0472">Membrane</keyword>
<name>A0A7Y9DZH5_9PSEU</name>
<dbReference type="PANTHER" id="PTHR33908:SF11">
    <property type="entry name" value="MEMBRANE PROTEIN"/>
    <property type="match status" value="1"/>
</dbReference>
<keyword evidence="4 10" id="KW-0808">Transferase</keyword>
<dbReference type="GO" id="GO:0005886">
    <property type="term" value="C:plasma membrane"/>
    <property type="evidence" value="ECO:0007669"/>
    <property type="project" value="UniProtKB-SubCell"/>
</dbReference>
<dbReference type="Pfam" id="PF13231">
    <property type="entry name" value="PMT_2"/>
    <property type="match status" value="1"/>
</dbReference>
<evidence type="ECO:0000256" key="8">
    <source>
        <dbReference type="SAM" id="Phobius"/>
    </source>
</evidence>
<keyword evidence="3" id="KW-0328">Glycosyltransferase</keyword>
<dbReference type="GO" id="GO:0016763">
    <property type="term" value="F:pentosyltransferase activity"/>
    <property type="evidence" value="ECO:0007669"/>
    <property type="project" value="TreeGrafter"/>
</dbReference>
<dbReference type="PANTHER" id="PTHR33908">
    <property type="entry name" value="MANNOSYLTRANSFERASE YKCB-RELATED"/>
    <property type="match status" value="1"/>
</dbReference>
<dbReference type="Proteomes" id="UP000535890">
    <property type="component" value="Unassembled WGS sequence"/>
</dbReference>
<feature type="transmembrane region" description="Helical" evidence="8">
    <location>
        <begin position="89"/>
        <end position="109"/>
    </location>
</feature>
<protein>
    <submittedName>
        <fullName evidence="10">4-amino-4-deoxy-L-arabinose transferase-like glycosyltransferase</fullName>
    </submittedName>
</protein>